<feature type="compositionally biased region" description="Acidic residues" evidence="12">
    <location>
        <begin position="537"/>
        <end position="546"/>
    </location>
</feature>
<dbReference type="EC" id="2.3.2.27" evidence="4"/>
<feature type="transmembrane region" description="Helical" evidence="13">
    <location>
        <begin position="674"/>
        <end position="693"/>
    </location>
</feature>
<dbReference type="PANTHER" id="PTHR16148">
    <property type="entry name" value="NF-KAPPA-B-REPRESSING FACTOR-RELATED"/>
    <property type="match status" value="1"/>
</dbReference>
<evidence type="ECO:0000256" key="1">
    <source>
        <dbReference type="ARBA" id="ARBA00000900"/>
    </source>
</evidence>
<evidence type="ECO:0000313" key="17">
    <source>
        <dbReference type="Proteomes" id="UP000092321"/>
    </source>
</evidence>
<evidence type="ECO:0000256" key="8">
    <source>
        <dbReference type="ARBA" id="ARBA00022989"/>
    </source>
</evidence>
<evidence type="ECO:0000256" key="10">
    <source>
        <dbReference type="PROSITE-ProRule" id="PRU00175"/>
    </source>
</evidence>
<dbReference type="Proteomes" id="UP000092321">
    <property type="component" value="Unassembled WGS sequence"/>
</dbReference>
<evidence type="ECO:0000256" key="6">
    <source>
        <dbReference type="ARBA" id="ARBA00022692"/>
    </source>
</evidence>
<keyword evidence="10" id="KW-0862">Zinc</keyword>
<reference evidence="17" key="1">
    <citation type="journal article" date="2016" name="Proc. Natl. Acad. Sci. U.S.A.">
        <title>Comparative genomics of biotechnologically important yeasts.</title>
        <authorList>
            <person name="Riley R."/>
            <person name="Haridas S."/>
            <person name="Wolfe K.H."/>
            <person name="Lopes M.R."/>
            <person name="Hittinger C.T."/>
            <person name="Goeker M."/>
            <person name="Salamov A.A."/>
            <person name="Wisecaver J.H."/>
            <person name="Long T.M."/>
            <person name="Calvey C.H."/>
            <person name="Aerts A.L."/>
            <person name="Barry K.W."/>
            <person name="Choi C."/>
            <person name="Clum A."/>
            <person name="Coughlan A.Y."/>
            <person name="Deshpande S."/>
            <person name="Douglass A.P."/>
            <person name="Hanson S.J."/>
            <person name="Klenk H.-P."/>
            <person name="LaButti K.M."/>
            <person name="Lapidus A."/>
            <person name="Lindquist E.A."/>
            <person name="Lipzen A.M."/>
            <person name="Meier-Kolthoff J.P."/>
            <person name="Ohm R.A."/>
            <person name="Otillar R.P."/>
            <person name="Pangilinan J.L."/>
            <person name="Peng Y."/>
            <person name="Rokas A."/>
            <person name="Rosa C.A."/>
            <person name="Scheuner C."/>
            <person name="Sibirny A.A."/>
            <person name="Slot J.C."/>
            <person name="Stielow J.B."/>
            <person name="Sun H."/>
            <person name="Kurtzman C.P."/>
            <person name="Blackwell M."/>
            <person name="Grigoriev I.V."/>
            <person name="Jeffries T.W."/>
        </authorList>
    </citation>
    <scope>NUCLEOTIDE SEQUENCE [LARGE SCALE GENOMIC DNA]</scope>
    <source>
        <strain evidence="17">NRRL Y-1626</strain>
    </source>
</reference>
<feature type="transmembrane region" description="Helical" evidence="13">
    <location>
        <begin position="416"/>
        <end position="435"/>
    </location>
</feature>
<dbReference type="InterPro" id="IPR013083">
    <property type="entry name" value="Znf_RING/FYVE/PHD"/>
</dbReference>
<feature type="signal peptide" evidence="14">
    <location>
        <begin position="1"/>
        <end position="23"/>
    </location>
</feature>
<dbReference type="Pfam" id="PF13639">
    <property type="entry name" value="zf-RING_2"/>
    <property type="match status" value="1"/>
</dbReference>
<keyword evidence="8 13" id="KW-1133">Transmembrane helix</keyword>
<keyword evidence="10" id="KW-0479">Metal-binding</keyword>
<dbReference type="Gene3D" id="3.30.40.10">
    <property type="entry name" value="Zinc/RING finger domain, C3HC4 (zinc finger)"/>
    <property type="match status" value="1"/>
</dbReference>
<dbReference type="SMART" id="SM00184">
    <property type="entry name" value="RING"/>
    <property type="match status" value="1"/>
</dbReference>
<dbReference type="PROSITE" id="PS50089">
    <property type="entry name" value="ZF_RING_2"/>
    <property type="match status" value="1"/>
</dbReference>
<feature type="domain" description="RING-type" evidence="15">
    <location>
        <begin position="748"/>
        <end position="818"/>
    </location>
</feature>
<dbReference type="EMBL" id="LXPE01000004">
    <property type="protein sequence ID" value="OBA28277.1"/>
    <property type="molecule type" value="Genomic_DNA"/>
</dbReference>
<feature type="transmembrane region" description="Helical" evidence="13">
    <location>
        <begin position="585"/>
        <end position="603"/>
    </location>
</feature>
<feature type="compositionally biased region" description="Low complexity" evidence="12">
    <location>
        <begin position="547"/>
        <end position="559"/>
    </location>
</feature>
<keyword evidence="6 13" id="KW-0812">Transmembrane</keyword>
<evidence type="ECO:0000256" key="4">
    <source>
        <dbReference type="ARBA" id="ARBA00012483"/>
    </source>
</evidence>
<evidence type="ECO:0000256" key="14">
    <source>
        <dbReference type="SAM" id="SignalP"/>
    </source>
</evidence>
<evidence type="ECO:0000256" key="13">
    <source>
        <dbReference type="SAM" id="Phobius"/>
    </source>
</evidence>
<keyword evidence="9 13" id="KW-0472">Membrane</keyword>
<comment type="caution">
    <text evidence="16">The sequence shown here is derived from an EMBL/GenBank/DDBJ whole genome shotgun (WGS) entry which is preliminary data.</text>
</comment>
<name>A0A1B7THR1_9ASCO</name>
<dbReference type="InterPro" id="IPR021319">
    <property type="entry name" value="DUF2921"/>
</dbReference>
<keyword evidence="7" id="KW-0833">Ubl conjugation pathway</keyword>
<evidence type="ECO:0000313" key="16">
    <source>
        <dbReference type="EMBL" id="OBA28277.1"/>
    </source>
</evidence>
<keyword evidence="14" id="KW-0732">Signal</keyword>
<evidence type="ECO:0000256" key="5">
    <source>
        <dbReference type="ARBA" id="ARBA00022679"/>
    </source>
</evidence>
<organism evidence="16 17">
    <name type="scientific">Hanseniaspora valbyensis NRRL Y-1626</name>
    <dbReference type="NCBI Taxonomy" id="766949"/>
    <lineage>
        <taxon>Eukaryota</taxon>
        <taxon>Fungi</taxon>
        <taxon>Dikarya</taxon>
        <taxon>Ascomycota</taxon>
        <taxon>Saccharomycotina</taxon>
        <taxon>Saccharomycetes</taxon>
        <taxon>Saccharomycodales</taxon>
        <taxon>Saccharomycodaceae</taxon>
        <taxon>Hanseniaspora</taxon>
    </lineage>
</organism>
<feature type="transmembrane region" description="Helical" evidence="13">
    <location>
        <begin position="481"/>
        <end position="507"/>
    </location>
</feature>
<gene>
    <name evidence="16" type="ORF">HANVADRAFT_51600</name>
</gene>
<dbReference type="GO" id="GO:0061630">
    <property type="term" value="F:ubiquitin protein ligase activity"/>
    <property type="evidence" value="ECO:0007669"/>
    <property type="project" value="UniProtKB-EC"/>
</dbReference>
<keyword evidence="10" id="KW-0863">Zinc-finger</keyword>
<comment type="pathway">
    <text evidence="3">Protein modification; protein ubiquitination.</text>
</comment>
<evidence type="ECO:0000256" key="2">
    <source>
        <dbReference type="ARBA" id="ARBA00004127"/>
    </source>
</evidence>
<feature type="transmembrane region" description="Helical" evidence="13">
    <location>
        <begin position="455"/>
        <end position="475"/>
    </location>
</feature>
<evidence type="ECO:0000256" key="3">
    <source>
        <dbReference type="ARBA" id="ARBA00004906"/>
    </source>
</evidence>
<evidence type="ECO:0000256" key="7">
    <source>
        <dbReference type="ARBA" id="ARBA00022786"/>
    </source>
</evidence>
<protein>
    <recommendedName>
        <fullName evidence="4">RING-type E3 ubiquitin transferase</fullName>
        <ecNumber evidence="4">2.3.2.27</ecNumber>
    </recommendedName>
</protein>
<proteinExistence type="predicted"/>
<feature type="coiled-coil region" evidence="11">
    <location>
        <begin position="38"/>
        <end position="94"/>
    </location>
</feature>
<dbReference type="AlphaFoldDB" id="A0A1B7THR1"/>
<comment type="catalytic activity">
    <reaction evidence="1">
        <text>S-ubiquitinyl-[E2 ubiquitin-conjugating enzyme]-L-cysteine + [acceptor protein]-L-lysine = [E2 ubiquitin-conjugating enzyme]-L-cysteine + N(6)-ubiquitinyl-[acceptor protein]-L-lysine.</text>
        <dbReference type="EC" id="2.3.2.27"/>
    </reaction>
</comment>
<feature type="region of interest" description="Disordered" evidence="12">
    <location>
        <begin position="529"/>
        <end position="562"/>
    </location>
</feature>
<dbReference type="Pfam" id="PF11145">
    <property type="entry name" value="DUF2921"/>
    <property type="match status" value="1"/>
</dbReference>
<sequence length="824" mass="95282">MVRIDNNSLLLLIFFIFFVLLPSDNNSNSSKPNTLYEKVQLEELHNIYTNEVKQLNDTSYKEPLKNVTGFMYTLNDLKINEKDYNESITNTNNETSDIWYGYPLPNKKYDYKYDLHKQENNYLPQKVLDTVFKQTDKNFKGIWSELEENDSDKNITFVKNITSTTLRGFFNQYDSFDNEFIHMPIPNYYKIQQNESSPIPQFGSFFINDTFIRSLNNSVHLDLSSNDKLKIDITDHIYYPTLNDETRENSLSFYSATISVASSHLIPTVSDLLLCYDHTNGRLFGITNSAKFHGLFAIPSLISADKEHYDTYKQNVMSLVQDQYLRDNFTLDNVFIMGERAQNPEFLFYAQVASLEDNLNEPKDSDFTSLYDQPRSLEIESLMLYSVDTARAYYNLKPSFNGILGSYMPLKIKYDSMLYITLPFVIFMIGFFWQIQKLNSPSELNKISNWTLKTLSYSDSLTGVVFLIMGITLSGHTNGQFSWFVVNAALFLIMGMFFELRVSVLILHSQFLERSFSIQTLFQRFNTSNNNNNNTENSDENNENGEETNTNNNNNNNNTAAAAPVANTTGGEDAAFILPRLQGQLFFQLFMSTFIVVILYSSTPILRHIVVNIFQFIQTSMFWAQIFRFVLIDYTAGTSSLSSYYVVIVALTRLIPVVYFFNSEDNFFQHSTDRLFLLIFASNMCLQVILLLAQLRYGGRSILPNFIVERLEATMGDGSEDGKKRYDYHRAITEEELEHIGNKNEFVCPICMDEDNKIHLEIKSSEVDDEDNANNDTTSNILRDEDEKKYMITPCNHIYHPECLTYWMNNKLVCPVCRNNLPPL</sequence>
<feature type="transmembrane region" description="Helical" evidence="13">
    <location>
        <begin position="609"/>
        <end position="631"/>
    </location>
</feature>
<dbReference type="PANTHER" id="PTHR16148:SF14">
    <property type="entry name" value="MYND-TYPE DOMAIN-CONTAINING PROTEIN"/>
    <property type="match status" value="1"/>
</dbReference>
<keyword evidence="17" id="KW-1185">Reference proteome</keyword>
<keyword evidence="5" id="KW-0808">Transferase</keyword>
<evidence type="ECO:0000256" key="12">
    <source>
        <dbReference type="SAM" id="MobiDB-lite"/>
    </source>
</evidence>
<dbReference type="InterPro" id="IPR001841">
    <property type="entry name" value="Znf_RING"/>
</dbReference>
<dbReference type="GO" id="GO:0008270">
    <property type="term" value="F:zinc ion binding"/>
    <property type="evidence" value="ECO:0007669"/>
    <property type="project" value="UniProtKB-KW"/>
</dbReference>
<feature type="transmembrane region" description="Helical" evidence="13">
    <location>
        <begin position="643"/>
        <end position="662"/>
    </location>
</feature>
<feature type="chain" id="PRO_5008598766" description="RING-type E3 ubiquitin transferase" evidence="14">
    <location>
        <begin position="24"/>
        <end position="824"/>
    </location>
</feature>
<keyword evidence="11" id="KW-0175">Coiled coil</keyword>
<dbReference type="GO" id="GO:0012505">
    <property type="term" value="C:endomembrane system"/>
    <property type="evidence" value="ECO:0007669"/>
    <property type="project" value="UniProtKB-SubCell"/>
</dbReference>
<evidence type="ECO:0000256" key="11">
    <source>
        <dbReference type="SAM" id="Coils"/>
    </source>
</evidence>
<evidence type="ECO:0000259" key="15">
    <source>
        <dbReference type="PROSITE" id="PS50089"/>
    </source>
</evidence>
<evidence type="ECO:0000256" key="9">
    <source>
        <dbReference type="ARBA" id="ARBA00023136"/>
    </source>
</evidence>
<dbReference type="SUPFAM" id="SSF57850">
    <property type="entry name" value="RING/U-box"/>
    <property type="match status" value="1"/>
</dbReference>
<comment type="subcellular location">
    <subcellularLocation>
        <location evidence="2">Endomembrane system</location>
        <topology evidence="2">Multi-pass membrane protein</topology>
    </subcellularLocation>
</comment>
<dbReference type="OrthoDB" id="9984778at2759"/>
<accession>A0A1B7THR1</accession>